<evidence type="ECO:0000313" key="2">
    <source>
        <dbReference type="EMBL" id="MCP2271065.1"/>
    </source>
</evidence>
<feature type="transmembrane region" description="Helical" evidence="1">
    <location>
        <begin position="734"/>
        <end position="752"/>
    </location>
</feature>
<feature type="transmembrane region" description="Helical" evidence="1">
    <location>
        <begin position="836"/>
        <end position="854"/>
    </location>
</feature>
<comment type="caution">
    <text evidence="2">The sequence shown here is derived from an EMBL/GenBank/DDBJ whole genome shotgun (WGS) entry which is preliminary data.</text>
</comment>
<feature type="transmembrane region" description="Helical" evidence="1">
    <location>
        <begin position="697"/>
        <end position="722"/>
    </location>
</feature>
<feature type="transmembrane region" description="Helical" evidence="1">
    <location>
        <begin position="1033"/>
        <end position="1053"/>
    </location>
</feature>
<dbReference type="InterPro" id="IPR027417">
    <property type="entry name" value="P-loop_NTPase"/>
</dbReference>
<dbReference type="RefSeq" id="WP_253888017.1">
    <property type="nucleotide sequence ID" value="NZ_BAAAVB010000014.1"/>
</dbReference>
<keyword evidence="1" id="KW-0472">Membrane</keyword>
<proteinExistence type="predicted"/>
<feature type="transmembrane region" description="Helical" evidence="1">
    <location>
        <begin position="440"/>
        <end position="457"/>
    </location>
</feature>
<reference evidence="2 3" key="1">
    <citation type="submission" date="2022-06" db="EMBL/GenBank/DDBJ databases">
        <title>Genomic Encyclopedia of Archaeal and Bacterial Type Strains, Phase II (KMG-II): from individual species to whole genera.</title>
        <authorList>
            <person name="Goeker M."/>
        </authorList>
    </citation>
    <scope>NUCLEOTIDE SEQUENCE [LARGE SCALE GENOMIC DNA]</scope>
    <source>
        <strain evidence="2 3">DSM 44255</strain>
    </source>
</reference>
<dbReference type="SUPFAM" id="SSF52540">
    <property type="entry name" value="P-loop containing nucleoside triphosphate hydrolases"/>
    <property type="match status" value="1"/>
</dbReference>
<keyword evidence="3" id="KW-1185">Reference proteome</keyword>
<feature type="transmembrane region" description="Helical" evidence="1">
    <location>
        <begin position="36"/>
        <end position="54"/>
    </location>
</feature>
<feature type="transmembrane region" description="Helical" evidence="1">
    <location>
        <begin position="800"/>
        <end position="824"/>
    </location>
</feature>
<name>A0ABT1IEL2_9PSEU</name>
<feature type="transmembrane region" description="Helical" evidence="1">
    <location>
        <begin position="373"/>
        <end position="393"/>
    </location>
</feature>
<feature type="transmembrane region" description="Helical" evidence="1">
    <location>
        <begin position="1059"/>
        <end position="1088"/>
    </location>
</feature>
<sequence length="1444" mass="157022">MRVWLFAVTVTAVVIGGLLLLGGGLTMPVLMRGGTPALGVLLAVVAITAAAVLLRRLRTRATAADESPDITLEAARELVAESLRGRLPENAFLQHYVDHDNEVPRTKLLAEVLADPTYRLVVVSTSSRLEATSAADRIADALVRSRADTDPVPFPVSADGWVPDRSGLWTWLQGELTEAVPGLTNSMARRLVFENEVLPLLYDVPVEHHAALALALSHGSFRAVVTAGPAEYPTTVDQAETHALLLVPAPASTADWYIAKRTSEDPRWHEVRAALEFAPAGAVLRTPIGMDLAIDHYSTPGTLPAELLDTTRFPTSAAVLRHLLDETILAATPGQPDNPLVPDEFALRWVRWLAARGHRELTWWRLPEAISHWVFDVIAVVLAAIVGSVITFSTTGAGGAGRVLLAVVAAAAMGGAMATAARSWKPVTRPVDGHDGLSKAIELLGIVQLVCCGYLYVFDAEGSTAYLDYVIPATGVLVLALMWGASLFKPHVPVDSDAAEVMQRDGDYTFTRVMAATAASSSVVYVLWGEHVERWVWLVLFLTIAMAASAGTAVFRYSVAGFVLGLRSALPWNPVEFLDDLAERGLLRRRGARYWFRYPELRERAAAQHADSPLPARRTDTAVLDVIADQTKQLTAQAFERAGVRAVVDTAGVAALEEEVVALVTTYRDTIASSAAAPRARFTEAKRRYVEQVVHPTAVALSGLLSILVPIGLAVATVALLTPWLGVEYPFAQVGSWGLVLGTLALLGERLVGITRLGRRSTAVGRVFAALVHRSPVPRQVMSSLRGLRELPHYPRLSPVGWTAVAVLLASLVLLASSAVLALWPAMFTAMWRQTALIAGGVAVLAASGWWATWSQRARWFALRSDLPADWPAESTSQSSAQARRDAVLAYEEWQRALIDQGVLPLMKTRLAQLSEPSYDSTLPPASVANLGDLTERTQFVPTETSARLERMLASMSSGAIGISGARGVGKSTLLRMLGERRLTDPLALSVWVDAPTSYQSRDFLVHLFTRVCEEVIKSDRDKPRPRPGRRQVLWALAVVLLGGAVIAGAVLWPKPVDWVLFVGSNLRILVIAAGAVVALAPLVYLAVVRRRWVRAKRPLDVVERAREHLEGLRYLETKSTARTAAVKPPAWVEMSRANTRQRAAQAKTYPELVADFRLFLGDVGLRLRSGPDGADSRIVICVDELDKIATAVDAERFINDLKTVFGVHGCFFLVAVSEDALASFDRRALAVRTTFDSAFETVIRVDRFTLDFTRRLLVQRVLRLPEPYVWLCHALSGGLPRDLNRTVRQLYDLRSTANQDQLPHLATALVDLDLRTVVRGQLTRVSGRVDPGTGALVQWLSRALTVDRTPAALTTHANAVPLPDPANPHHDDLLHLAQQTSVYLHYTATLLRAFTDNLPRLITALRGSAAAPISDLADTRTHLSVDPALALEHLNASRAALPH</sequence>
<feature type="transmembrane region" description="Helical" evidence="1">
    <location>
        <begin position="399"/>
        <end position="420"/>
    </location>
</feature>
<dbReference type="Proteomes" id="UP001205185">
    <property type="component" value="Unassembled WGS sequence"/>
</dbReference>
<protein>
    <recommendedName>
        <fullName evidence="4">KAP-like P-loop domain-containing protein</fullName>
    </recommendedName>
</protein>
<evidence type="ECO:0008006" key="4">
    <source>
        <dbReference type="Google" id="ProtNLM"/>
    </source>
</evidence>
<feature type="transmembrane region" description="Helical" evidence="1">
    <location>
        <begin position="534"/>
        <end position="557"/>
    </location>
</feature>
<evidence type="ECO:0000256" key="1">
    <source>
        <dbReference type="SAM" id="Phobius"/>
    </source>
</evidence>
<gene>
    <name evidence="2" type="ORF">LV75_003577</name>
</gene>
<keyword evidence="1" id="KW-1133">Transmembrane helix</keyword>
<organism evidence="2 3">
    <name type="scientific">Actinokineospora diospyrosa</name>
    <dbReference type="NCBI Taxonomy" id="103728"/>
    <lineage>
        <taxon>Bacteria</taxon>
        <taxon>Bacillati</taxon>
        <taxon>Actinomycetota</taxon>
        <taxon>Actinomycetes</taxon>
        <taxon>Pseudonocardiales</taxon>
        <taxon>Pseudonocardiaceae</taxon>
        <taxon>Actinokineospora</taxon>
    </lineage>
</organism>
<dbReference type="EMBL" id="JAMTCO010000008">
    <property type="protein sequence ID" value="MCP2271065.1"/>
    <property type="molecule type" value="Genomic_DNA"/>
</dbReference>
<keyword evidence="1" id="KW-0812">Transmembrane</keyword>
<feature type="transmembrane region" description="Helical" evidence="1">
    <location>
        <begin position="469"/>
        <end position="488"/>
    </location>
</feature>
<accession>A0ABT1IEL2</accession>
<evidence type="ECO:0000313" key="3">
    <source>
        <dbReference type="Proteomes" id="UP001205185"/>
    </source>
</evidence>